<reference evidence="1 2" key="1">
    <citation type="submission" date="2012-08" db="EMBL/GenBank/DDBJ databases">
        <title>Oryza genome evolution.</title>
        <authorList>
            <person name="Wing R.A."/>
        </authorList>
    </citation>
    <scope>NUCLEOTIDE SEQUENCE</scope>
</reference>
<organism evidence="1 2">
    <name type="scientific">Leersia perrieri</name>
    <dbReference type="NCBI Taxonomy" id="77586"/>
    <lineage>
        <taxon>Eukaryota</taxon>
        <taxon>Viridiplantae</taxon>
        <taxon>Streptophyta</taxon>
        <taxon>Embryophyta</taxon>
        <taxon>Tracheophyta</taxon>
        <taxon>Spermatophyta</taxon>
        <taxon>Magnoliopsida</taxon>
        <taxon>Liliopsida</taxon>
        <taxon>Poales</taxon>
        <taxon>Poaceae</taxon>
        <taxon>BOP clade</taxon>
        <taxon>Oryzoideae</taxon>
        <taxon>Oryzeae</taxon>
        <taxon>Oryzinae</taxon>
        <taxon>Leersia</taxon>
    </lineage>
</organism>
<sequence>MHDLRVPCPMPGRGGKVVWSDKDGGRFVRVRLWLQHGKDLTLMRYYAGEEKQDGVSEISREHGLTMTWTMEPTINDTMDKLQIKWPAGVLAVSLSMIDADSVRRPAAPSLLLPCLTHCFLIMVWSFFRPRPSDWKQFQLRKPELNTYFNGDSSGQLNKVCTCMEDILEEGRSEKMAQAHQQADRPQFTKGDVVNSVQNTKLLIDIGNNRTIKIPLRGELNILLNNSSGSGTPGSIN</sequence>
<proteinExistence type="predicted"/>
<reference evidence="2" key="2">
    <citation type="submission" date="2013-12" db="EMBL/GenBank/DDBJ databases">
        <authorList>
            <person name="Yu Y."/>
            <person name="Lee S."/>
            <person name="de Baynast K."/>
            <person name="Wissotski M."/>
            <person name="Liu L."/>
            <person name="Talag J."/>
            <person name="Goicoechea J."/>
            <person name="Angelova A."/>
            <person name="Jetty R."/>
            <person name="Kudrna D."/>
            <person name="Golser W."/>
            <person name="Rivera L."/>
            <person name="Zhang J."/>
            <person name="Wing R."/>
        </authorList>
    </citation>
    <scope>NUCLEOTIDE SEQUENCE</scope>
</reference>
<dbReference type="AlphaFoldDB" id="A0A0D9WD82"/>
<name>A0A0D9WD82_9ORYZ</name>
<evidence type="ECO:0000313" key="2">
    <source>
        <dbReference type="Proteomes" id="UP000032180"/>
    </source>
</evidence>
<evidence type="ECO:0000313" key="1">
    <source>
        <dbReference type="EnsemblPlants" id="LPERR05G04100.1"/>
    </source>
</evidence>
<protein>
    <submittedName>
        <fullName evidence="1">Uncharacterized protein</fullName>
    </submittedName>
</protein>
<keyword evidence="2" id="KW-1185">Reference proteome</keyword>
<accession>A0A0D9WD82</accession>
<reference evidence="1" key="3">
    <citation type="submission" date="2015-04" db="UniProtKB">
        <authorList>
            <consortium name="EnsemblPlants"/>
        </authorList>
    </citation>
    <scope>IDENTIFICATION</scope>
</reference>
<dbReference type="EnsemblPlants" id="LPERR05G04100.1">
    <property type="protein sequence ID" value="LPERR05G04100.1"/>
    <property type="gene ID" value="LPERR05G04100"/>
</dbReference>
<dbReference type="Gramene" id="LPERR05G04100.1">
    <property type="protein sequence ID" value="LPERR05G04100.1"/>
    <property type="gene ID" value="LPERR05G04100"/>
</dbReference>
<dbReference type="HOGENOM" id="CLU_1176900_0_0_1"/>
<dbReference type="Proteomes" id="UP000032180">
    <property type="component" value="Chromosome 5"/>
</dbReference>